<dbReference type="AlphaFoldDB" id="A0ABD2NAY3"/>
<dbReference type="InterPro" id="IPR024857">
    <property type="entry name" value="Cappuccino"/>
</dbReference>
<evidence type="ECO:0008006" key="4">
    <source>
        <dbReference type="Google" id="ProtNLM"/>
    </source>
</evidence>
<sequence>MIRIIIKDKILIKIILTRYLQMDLNNIAEGKNQMAESVAKDYSKYLNQDIENKLKPVNQIIESMLARLEEFETLVNFAKQDVDESTEALSSLVNCNDQMKELFSKIDSVERVVNHIKGNLKNLEEKIEKEEHRLGLNDSKLVTNIFSPLLFRKSDKNTVVTNVPIFNVKEYFKNEIFDEESEKS</sequence>
<comment type="caution">
    <text evidence="2">The sequence shown here is derived from an EMBL/GenBank/DDBJ whole genome shotgun (WGS) entry which is preliminary data.</text>
</comment>
<keyword evidence="3" id="KW-1185">Reference proteome</keyword>
<dbReference type="PANTHER" id="PTHR16230">
    <property type="entry name" value="CAPPUCCINO"/>
    <property type="match status" value="1"/>
</dbReference>
<reference evidence="2 3" key="1">
    <citation type="journal article" date="2021" name="BMC Biol.">
        <title>Horizontally acquired antibacterial genes associated with adaptive radiation of ladybird beetles.</title>
        <authorList>
            <person name="Li H.S."/>
            <person name="Tang X.F."/>
            <person name="Huang Y.H."/>
            <person name="Xu Z.Y."/>
            <person name="Chen M.L."/>
            <person name="Du X.Y."/>
            <person name="Qiu B.Y."/>
            <person name="Chen P.T."/>
            <person name="Zhang W."/>
            <person name="Slipinski A."/>
            <person name="Escalona H.E."/>
            <person name="Waterhouse R.M."/>
            <person name="Zwick A."/>
            <person name="Pang H."/>
        </authorList>
    </citation>
    <scope>NUCLEOTIDE SEQUENCE [LARGE SCALE GENOMIC DNA]</scope>
    <source>
        <strain evidence="2">SYSU2018</strain>
    </source>
</reference>
<proteinExistence type="predicted"/>
<evidence type="ECO:0000313" key="2">
    <source>
        <dbReference type="EMBL" id="KAL3275769.1"/>
    </source>
</evidence>
<gene>
    <name evidence="2" type="ORF">HHI36_020514</name>
</gene>
<dbReference type="EMBL" id="JABFTP020000083">
    <property type="protein sequence ID" value="KAL3275769.1"/>
    <property type="molecule type" value="Genomic_DNA"/>
</dbReference>
<evidence type="ECO:0000256" key="1">
    <source>
        <dbReference type="SAM" id="Coils"/>
    </source>
</evidence>
<feature type="coiled-coil region" evidence="1">
    <location>
        <begin position="61"/>
        <end position="140"/>
    </location>
</feature>
<keyword evidence="1" id="KW-0175">Coiled coil</keyword>
<organism evidence="2 3">
    <name type="scientific">Cryptolaemus montrouzieri</name>
    <dbReference type="NCBI Taxonomy" id="559131"/>
    <lineage>
        <taxon>Eukaryota</taxon>
        <taxon>Metazoa</taxon>
        <taxon>Ecdysozoa</taxon>
        <taxon>Arthropoda</taxon>
        <taxon>Hexapoda</taxon>
        <taxon>Insecta</taxon>
        <taxon>Pterygota</taxon>
        <taxon>Neoptera</taxon>
        <taxon>Endopterygota</taxon>
        <taxon>Coleoptera</taxon>
        <taxon>Polyphaga</taxon>
        <taxon>Cucujiformia</taxon>
        <taxon>Coccinelloidea</taxon>
        <taxon>Coccinellidae</taxon>
        <taxon>Scymninae</taxon>
        <taxon>Scymnini</taxon>
        <taxon>Cryptolaemus</taxon>
    </lineage>
</organism>
<protein>
    <recommendedName>
        <fullName evidence="4">Biogenesis of lysosome-related organelles complex 1 subunit 4</fullName>
    </recommendedName>
</protein>
<evidence type="ECO:0000313" key="3">
    <source>
        <dbReference type="Proteomes" id="UP001516400"/>
    </source>
</evidence>
<name>A0ABD2NAY3_9CUCU</name>
<dbReference type="Proteomes" id="UP001516400">
    <property type="component" value="Unassembled WGS sequence"/>
</dbReference>
<dbReference type="PANTHER" id="PTHR16230:SF3">
    <property type="entry name" value="BIOGENESIS OF LYSOSOMAL ORGANELLES COMPLEX-1, SUBUNIT 4, CAPPUCCINO"/>
    <property type="match status" value="1"/>
</dbReference>
<accession>A0ABD2NAY3</accession>